<evidence type="ECO:0000256" key="12">
    <source>
        <dbReference type="SAM" id="MobiDB-lite"/>
    </source>
</evidence>
<dbReference type="OMA" id="PASNHTH"/>
<evidence type="ECO:0000256" key="7">
    <source>
        <dbReference type="ARBA" id="ARBA00022840"/>
    </source>
</evidence>
<feature type="region of interest" description="Disordered" evidence="12">
    <location>
        <begin position="116"/>
        <end position="145"/>
    </location>
</feature>
<dbReference type="HOGENOM" id="CLU_027180_0_0_1"/>
<dbReference type="PANTHER" id="PTHR45707">
    <property type="entry name" value="C2 CALCIUM/LIPID-BINDING PLANT PHOSPHORIBOSYLTRANSFERASE FAMILY PROTEIN"/>
    <property type="match status" value="1"/>
</dbReference>
<keyword evidence="4" id="KW-0808">Transferase</keyword>
<reference evidence="15" key="2">
    <citation type="submission" date="2018-08" db="UniProtKB">
        <authorList>
            <consortium name="EnsemblPlants"/>
        </authorList>
    </citation>
    <scope>IDENTIFICATION</scope>
    <source>
        <strain evidence="15">Yugu1</strain>
    </source>
</reference>
<dbReference type="SMART" id="SM00220">
    <property type="entry name" value="S_TKc"/>
    <property type="match status" value="1"/>
</dbReference>
<dbReference type="CDD" id="cd00183">
    <property type="entry name" value="TFIIS_I"/>
    <property type="match status" value="1"/>
</dbReference>
<dbReference type="GO" id="GO:0005634">
    <property type="term" value="C:nucleus"/>
    <property type="evidence" value="ECO:0007669"/>
    <property type="project" value="UniProtKB-SubCell"/>
</dbReference>
<dbReference type="InParanoid" id="K3ZRC5"/>
<dbReference type="SUPFAM" id="SSF47676">
    <property type="entry name" value="Conserved domain common to transcription factors TFIIS, elongin A, CRSP70"/>
    <property type="match status" value="1"/>
</dbReference>
<feature type="compositionally biased region" description="Low complexity" evidence="12">
    <location>
        <begin position="49"/>
        <end position="59"/>
    </location>
</feature>
<dbReference type="FunFam" id="1.10.510.10:FF:001023">
    <property type="entry name" value="Os07g0541700 protein"/>
    <property type="match status" value="1"/>
</dbReference>
<name>K3ZRC5_SETIT</name>
<evidence type="ECO:0000256" key="5">
    <source>
        <dbReference type="ARBA" id="ARBA00022741"/>
    </source>
</evidence>
<sequence length="662" mass="74035">MFLNLRVPVRIQTPSRFFPPRRRLPLRCLPLSRLGAELLPSAAATAPPLLPSAAGATTPSSPPPPAPLPSHSHPTEPPPPSLAEASCRAEQKRINTDLRPSTHGPFLAARSVAVMGRRPRRREPPASNHTHGPTEAVRDERVTEGVRPAGKKLRCERSKLLCEGGFGKAFKLEVLRESTDGFSDERLLGEGGSIRVLILKQARLQNGDMIAVKKFTSTILGINDTQFENEASHLMRLKQPNIVQLVGYCSHTEMVPVVHEGAYVLAENLNLELCLCGQSMNLLGLIGTHYKIIEGICYGLHYLHEKWQAGTPIIHMDLKPKNILLDDNMVPKIADFGLSRLFGVEQTQACTTSQFGTIGYMAPEYRDKGLITKKLDIFSLGVIIIEIMTGRRDYPDEIETSSQEFIELVLKNWRNRLEKAQRYTSGISPFPSSHREIDYLQIRRCIQIGLACVKHDLAKRPTALKIMNMLHGLEGPEEEVRAGSARRIDPTKRHRDCLLEVDDSEPRSLMLDDMKSKVAKLTEKGGLLNAEAIEKLVHLLQLDQTEEKMDVSDRVKLADVIAATENPVWLDRLVQSRGLLVLNSWVDEAHQKEADKPMQELLLALLRALAILPINLSALQSCSIGKSVNHLRSHRNLEIQKKAKSLVEDWKRRVDTEMKSNL</sequence>
<feature type="domain" description="Protein kinase" evidence="13">
    <location>
        <begin position="182"/>
        <end position="474"/>
    </location>
</feature>
<dbReference type="InterPro" id="IPR011009">
    <property type="entry name" value="Kinase-like_dom_sf"/>
</dbReference>
<evidence type="ECO:0000256" key="8">
    <source>
        <dbReference type="ARBA" id="ARBA00023242"/>
    </source>
</evidence>
<keyword evidence="8 11" id="KW-0539">Nucleus</keyword>
<dbReference type="GO" id="GO:0005524">
    <property type="term" value="F:ATP binding"/>
    <property type="evidence" value="ECO:0007669"/>
    <property type="project" value="UniProtKB-KW"/>
</dbReference>
<dbReference type="InterPro" id="IPR008271">
    <property type="entry name" value="Ser/Thr_kinase_AS"/>
</dbReference>
<evidence type="ECO:0000256" key="9">
    <source>
        <dbReference type="ARBA" id="ARBA00047899"/>
    </source>
</evidence>
<dbReference type="Gene3D" id="3.30.200.20">
    <property type="entry name" value="Phosphorylase Kinase, domain 1"/>
    <property type="match status" value="1"/>
</dbReference>
<dbReference type="Gene3D" id="1.20.930.10">
    <property type="entry name" value="Conserved domain common to transcription factors TFIIS, elongin A, CRSP70"/>
    <property type="match status" value="1"/>
</dbReference>
<dbReference type="Gramene" id="KQL23737">
    <property type="protein sequence ID" value="KQL23737"/>
    <property type="gene ID" value="SETIT_029155mg"/>
</dbReference>
<feature type="domain" description="TFIIS N-terminal" evidence="14">
    <location>
        <begin position="580"/>
        <end position="657"/>
    </location>
</feature>
<feature type="region of interest" description="Disordered" evidence="12">
    <location>
        <begin position="49"/>
        <end position="90"/>
    </location>
</feature>
<dbReference type="STRING" id="4555.K3ZRC5"/>
<dbReference type="InterPro" id="IPR017923">
    <property type="entry name" value="TFIIS_N"/>
</dbReference>
<dbReference type="PROSITE" id="PS51319">
    <property type="entry name" value="TFIIS_N"/>
    <property type="match status" value="1"/>
</dbReference>
<organism evidence="15 16">
    <name type="scientific">Setaria italica</name>
    <name type="common">Foxtail millet</name>
    <name type="synonym">Panicum italicum</name>
    <dbReference type="NCBI Taxonomy" id="4555"/>
    <lineage>
        <taxon>Eukaryota</taxon>
        <taxon>Viridiplantae</taxon>
        <taxon>Streptophyta</taxon>
        <taxon>Embryophyta</taxon>
        <taxon>Tracheophyta</taxon>
        <taxon>Spermatophyta</taxon>
        <taxon>Magnoliopsida</taxon>
        <taxon>Liliopsida</taxon>
        <taxon>Poales</taxon>
        <taxon>Poaceae</taxon>
        <taxon>PACMAD clade</taxon>
        <taxon>Panicoideae</taxon>
        <taxon>Panicodae</taxon>
        <taxon>Paniceae</taxon>
        <taxon>Cenchrinae</taxon>
        <taxon>Setaria</taxon>
    </lineage>
</organism>
<proteinExistence type="predicted"/>
<evidence type="ECO:0000256" key="6">
    <source>
        <dbReference type="ARBA" id="ARBA00022777"/>
    </source>
</evidence>
<reference evidence="16" key="1">
    <citation type="journal article" date="2012" name="Nat. Biotechnol.">
        <title>Reference genome sequence of the model plant Setaria.</title>
        <authorList>
            <person name="Bennetzen J.L."/>
            <person name="Schmutz J."/>
            <person name="Wang H."/>
            <person name="Percifield R."/>
            <person name="Hawkins J."/>
            <person name="Pontaroli A.C."/>
            <person name="Estep M."/>
            <person name="Feng L."/>
            <person name="Vaughn J.N."/>
            <person name="Grimwood J."/>
            <person name="Jenkins J."/>
            <person name="Barry K."/>
            <person name="Lindquist E."/>
            <person name="Hellsten U."/>
            <person name="Deshpande S."/>
            <person name="Wang X."/>
            <person name="Wu X."/>
            <person name="Mitros T."/>
            <person name="Triplett J."/>
            <person name="Yang X."/>
            <person name="Ye C.Y."/>
            <person name="Mauro-Herrera M."/>
            <person name="Wang L."/>
            <person name="Li P."/>
            <person name="Sharma M."/>
            <person name="Sharma R."/>
            <person name="Ronald P.C."/>
            <person name="Panaud O."/>
            <person name="Kellogg E.A."/>
            <person name="Brutnell T.P."/>
            <person name="Doust A.N."/>
            <person name="Tuskan G.A."/>
            <person name="Rokhsar D."/>
            <person name="Devos K.M."/>
        </authorList>
    </citation>
    <scope>NUCLEOTIDE SEQUENCE [LARGE SCALE GENOMIC DNA]</scope>
    <source>
        <strain evidence="16">cv. Yugu1</strain>
    </source>
</reference>
<dbReference type="SMART" id="SM00509">
    <property type="entry name" value="TFS2N"/>
    <property type="match status" value="1"/>
</dbReference>
<evidence type="ECO:0000259" key="14">
    <source>
        <dbReference type="PROSITE" id="PS51319"/>
    </source>
</evidence>
<dbReference type="Pfam" id="PF00069">
    <property type="entry name" value="Pkinase"/>
    <property type="match status" value="1"/>
</dbReference>
<comment type="subcellular location">
    <subcellularLocation>
        <location evidence="1 11">Nucleus</location>
    </subcellularLocation>
</comment>
<evidence type="ECO:0000256" key="3">
    <source>
        <dbReference type="ARBA" id="ARBA00022527"/>
    </source>
</evidence>
<dbReference type="EnsemblPlants" id="KQL23737">
    <property type="protein sequence ID" value="KQL23737"/>
    <property type="gene ID" value="SETIT_029155mg"/>
</dbReference>
<evidence type="ECO:0000256" key="11">
    <source>
        <dbReference type="PROSITE-ProRule" id="PRU00649"/>
    </source>
</evidence>
<dbReference type="AlphaFoldDB" id="K3ZRC5"/>
<accession>K3ZRC5</accession>
<dbReference type="PANTHER" id="PTHR45707:SF71">
    <property type="entry name" value="PROTEIN KINASE DOMAIN-CONTAINING PROTEIN"/>
    <property type="match status" value="1"/>
</dbReference>
<keyword evidence="5" id="KW-0547">Nucleotide-binding</keyword>
<dbReference type="GO" id="GO:0004674">
    <property type="term" value="F:protein serine/threonine kinase activity"/>
    <property type="evidence" value="ECO:0007669"/>
    <property type="project" value="UniProtKB-KW"/>
</dbReference>
<dbReference type="eggNOG" id="KOG1886">
    <property type="taxonomic scope" value="Eukaryota"/>
</dbReference>
<evidence type="ECO:0000256" key="10">
    <source>
        <dbReference type="ARBA" id="ARBA00048679"/>
    </source>
</evidence>
<evidence type="ECO:0000256" key="4">
    <source>
        <dbReference type="ARBA" id="ARBA00022679"/>
    </source>
</evidence>
<evidence type="ECO:0000259" key="13">
    <source>
        <dbReference type="PROSITE" id="PS50011"/>
    </source>
</evidence>
<dbReference type="InterPro" id="IPR003617">
    <property type="entry name" value="TFIIS/CRSP70_N_sub"/>
</dbReference>
<comment type="catalytic activity">
    <reaction evidence="10">
        <text>L-seryl-[protein] + ATP = O-phospho-L-seryl-[protein] + ADP + H(+)</text>
        <dbReference type="Rhea" id="RHEA:17989"/>
        <dbReference type="Rhea" id="RHEA-COMP:9863"/>
        <dbReference type="Rhea" id="RHEA-COMP:11604"/>
        <dbReference type="ChEBI" id="CHEBI:15378"/>
        <dbReference type="ChEBI" id="CHEBI:29999"/>
        <dbReference type="ChEBI" id="CHEBI:30616"/>
        <dbReference type="ChEBI" id="CHEBI:83421"/>
        <dbReference type="ChEBI" id="CHEBI:456216"/>
        <dbReference type="EC" id="2.7.11.1"/>
    </reaction>
</comment>
<keyword evidence="3" id="KW-0723">Serine/threonine-protein kinase</keyword>
<keyword evidence="7" id="KW-0067">ATP-binding</keyword>
<evidence type="ECO:0000313" key="16">
    <source>
        <dbReference type="Proteomes" id="UP000004995"/>
    </source>
</evidence>
<dbReference type="Proteomes" id="UP000004995">
    <property type="component" value="Unassembled WGS sequence"/>
</dbReference>
<dbReference type="Gene3D" id="1.10.510.10">
    <property type="entry name" value="Transferase(Phosphotransferase) domain 1"/>
    <property type="match status" value="1"/>
</dbReference>
<dbReference type="SUPFAM" id="SSF56112">
    <property type="entry name" value="Protein kinase-like (PK-like)"/>
    <property type="match status" value="1"/>
</dbReference>
<dbReference type="PROSITE" id="PS50011">
    <property type="entry name" value="PROTEIN_KINASE_DOM"/>
    <property type="match status" value="1"/>
</dbReference>
<dbReference type="PROSITE" id="PS00108">
    <property type="entry name" value="PROTEIN_KINASE_ST"/>
    <property type="match status" value="1"/>
</dbReference>
<dbReference type="InterPro" id="IPR035441">
    <property type="entry name" value="TFIIS/LEDGF_dom_sf"/>
</dbReference>
<keyword evidence="16" id="KW-1185">Reference proteome</keyword>
<dbReference type="Pfam" id="PF08711">
    <property type="entry name" value="Med26"/>
    <property type="match status" value="1"/>
</dbReference>
<comment type="catalytic activity">
    <reaction evidence="9">
        <text>L-threonyl-[protein] + ATP = O-phospho-L-threonyl-[protein] + ADP + H(+)</text>
        <dbReference type="Rhea" id="RHEA:46608"/>
        <dbReference type="Rhea" id="RHEA-COMP:11060"/>
        <dbReference type="Rhea" id="RHEA-COMP:11605"/>
        <dbReference type="ChEBI" id="CHEBI:15378"/>
        <dbReference type="ChEBI" id="CHEBI:30013"/>
        <dbReference type="ChEBI" id="CHEBI:30616"/>
        <dbReference type="ChEBI" id="CHEBI:61977"/>
        <dbReference type="ChEBI" id="CHEBI:456216"/>
        <dbReference type="EC" id="2.7.11.1"/>
    </reaction>
</comment>
<protein>
    <recommendedName>
        <fullName evidence="2">non-specific serine/threonine protein kinase</fullName>
        <ecNumber evidence="2">2.7.11.1</ecNumber>
    </recommendedName>
</protein>
<dbReference type="InterPro" id="IPR000719">
    <property type="entry name" value="Prot_kinase_dom"/>
</dbReference>
<evidence type="ECO:0000256" key="1">
    <source>
        <dbReference type="ARBA" id="ARBA00004123"/>
    </source>
</evidence>
<dbReference type="EC" id="2.7.11.1" evidence="2"/>
<evidence type="ECO:0000313" key="15">
    <source>
        <dbReference type="EnsemblPlants" id="KQL23737"/>
    </source>
</evidence>
<keyword evidence="6" id="KW-0418">Kinase</keyword>
<evidence type="ECO:0000256" key="2">
    <source>
        <dbReference type="ARBA" id="ARBA00012513"/>
    </source>
</evidence>
<dbReference type="EMBL" id="AGNK02000913">
    <property type="status" value="NOT_ANNOTATED_CDS"/>
    <property type="molecule type" value="Genomic_DNA"/>
</dbReference>